<evidence type="ECO:0000313" key="15">
    <source>
        <dbReference type="EMBL" id="JAB88123.1"/>
    </source>
</evidence>
<dbReference type="CDD" id="cd03577">
    <property type="entry name" value="NTR_TIMP_like"/>
    <property type="match status" value="1"/>
</dbReference>
<dbReference type="InterPro" id="IPR001134">
    <property type="entry name" value="Netrin_domain"/>
</dbReference>
<dbReference type="SUPFAM" id="SSF50242">
    <property type="entry name" value="TIMP-like"/>
    <property type="match status" value="1"/>
</dbReference>
<dbReference type="InterPro" id="IPR030490">
    <property type="entry name" value="TIMP_CS"/>
</dbReference>
<keyword evidence="9" id="KW-0481">Metalloenzyme inhibitor</keyword>
<feature type="domain" description="NTR" evidence="13">
    <location>
        <begin position="28"/>
        <end position="143"/>
    </location>
</feature>
<accession>W8ATY5</accession>
<keyword evidence="7 10" id="KW-0862">Zinc</keyword>
<evidence type="ECO:0000256" key="8">
    <source>
        <dbReference type="ARBA" id="ARBA00023157"/>
    </source>
</evidence>
<keyword evidence="8 11" id="KW-1015">Disulfide bond</keyword>
<dbReference type="GO" id="GO:0046872">
    <property type="term" value="F:metal ion binding"/>
    <property type="evidence" value="ECO:0007669"/>
    <property type="project" value="UniProtKB-KW"/>
</dbReference>
<dbReference type="Pfam" id="PF00965">
    <property type="entry name" value="TIMP"/>
    <property type="match status" value="1"/>
</dbReference>
<dbReference type="GO" id="GO:0051045">
    <property type="term" value="P:negative regulation of membrane protein ectodomain proteolysis"/>
    <property type="evidence" value="ECO:0007669"/>
    <property type="project" value="TreeGrafter"/>
</dbReference>
<keyword evidence="15" id="KW-0482">Metalloprotease</keyword>
<evidence type="ECO:0000313" key="16">
    <source>
        <dbReference type="Proteomes" id="UP000606786"/>
    </source>
</evidence>
<evidence type="ECO:0000256" key="1">
    <source>
        <dbReference type="ARBA" id="ARBA00004613"/>
    </source>
</evidence>
<evidence type="ECO:0000313" key="14">
    <source>
        <dbReference type="EMBL" id="CAD6993361.1"/>
    </source>
</evidence>
<comment type="subcellular location">
    <subcellularLocation>
        <location evidence="1">Secreted</location>
    </subcellularLocation>
</comment>
<dbReference type="GO" id="GO:0008237">
    <property type="term" value="F:metallopeptidase activity"/>
    <property type="evidence" value="ECO:0007669"/>
    <property type="project" value="UniProtKB-KW"/>
</dbReference>
<gene>
    <name evidence="15" type="primary">TIMP</name>
    <name evidence="14" type="ORF">CCAP1982_LOCUS2179</name>
</gene>
<reference evidence="15" key="1">
    <citation type="submission" date="2013-07" db="EMBL/GenBank/DDBJ databases">
        <authorList>
            <person name="Geib S."/>
        </authorList>
    </citation>
    <scope>NUCLEOTIDE SEQUENCE</scope>
</reference>
<dbReference type="PROSITE" id="PS50189">
    <property type="entry name" value="NTR"/>
    <property type="match status" value="1"/>
</dbReference>
<dbReference type="InterPro" id="IPR008993">
    <property type="entry name" value="TIMP-like_OB-fold"/>
</dbReference>
<dbReference type="EMBL" id="GAMC01018433">
    <property type="protein sequence ID" value="JAB88122.1"/>
    <property type="molecule type" value="mRNA"/>
</dbReference>
<feature type="signal peptide" evidence="12">
    <location>
        <begin position="1"/>
        <end position="27"/>
    </location>
</feature>
<dbReference type="EMBL" id="GAMC01018432">
    <property type="protein sequence ID" value="JAB88123.1"/>
    <property type="molecule type" value="mRNA"/>
</dbReference>
<evidence type="ECO:0000256" key="6">
    <source>
        <dbReference type="ARBA" id="ARBA00022723"/>
    </source>
</evidence>
<dbReference type="InterPro" id="IPR027465">
    <property type="entry name" value="TIMP_C"/>
</dbReference>
<dbReference type="Proteomes" id="UP000606786">
    <property type="component" value="Unassembled WGS sequence"/>
</dbReference>
<reference evidence="15" key="2">
    <citation type="journal article" date="2014" name="BMC Genomics">
        <title>A genomic perspective to assessing quality of mass-reared SIT flies used in Mediterranean fruit fly (Ceratitis capitata) eradication in California.</title>
        <authorList>
            <person name="Calla B."/>
            <person name="Hall B."/>
            <person name="Hou S."/>
            <person name="Geib S.M."/>
        </authorList>
    </citation>
    <scope>NUCLEOTIDE SEQUENCE</scope>
</reference>
<evidence type="ECO:0000256" key="12">
    <source>
        <dbReference type="SAM" id="SignalP"/>
    </source>
</evidence>
<keyword evidence="15" id="KW-0645">Protease</keyword>
<dbReference type="EMBL" id="CAJHJT010000001">
    <property type="protein sequence ID" value="CAD6993361.1"/>
    <property type="molecule type" value="Genomic_DNA"/>
</dbReference>
<feature type="chain" id="PRO_5007736941" evidence="12">
    <location>
        <begin position="28"/>
        <end position="210"/>
    </location>
</feature>
<dbReference type="AlphaFoldDB" id="W8ATY5"/>
<protein>
    <submittedName>
        <fullName evidence="14">(Mediterranean fruit fly) hypothetical protein</fullName>
    </submittedName>
    <submittedName>
        <fullName evidence="15">Tissue inhibitor of metalloproteases</fullName>
    </submittedName>
</protein>
<evidence type="ECO:0000256" key="11">
    <source>
        <dbReference type="PIRSR" id="PIRSR601820-3"/>
    </source>
</evidence>
<evidence type="ECO:0000256" key="2">
    <source>
        <dbReference type="ARBA" id="ARBA00011027"/>
    </source>
</evidence>
<dbReference type="Gene3D" id="2.40.50.120">
    <property type="match status" value="1"/>
</dbReference>
<evidence type="ECO:0000256" key="5">
    <source>
        <dbReference type="ARBA" id="ARBA00022690"/>
    </source>
</evidence>
<feature type="binding site" evidence="10">
    <location>
        <position position="28"/>
    </location>
    <ligand>
        <name>Zn(2+)</name>
        <dbReference type="ChEBI" id="CHEBI:29105"/>
        <note>ligand shared with metalloproteinase partner</note>
    </ligand>
</feature>
<dbReference type="GO" id="GO:0005615">
    <property type="term" value="C:extracellular space"/>
    <property type="evidence" value="ECO:0007669"/>
    <property type="project" value="TreeGrafter"/>
</dbReference>
<dbReference type="SMART" id="SM00206">
    <property type="entry name" value="NTR"/>
    <property type="match status" value="1"/>
</dbReference>
<feature type="disulfide bond" evidence="11">
    <location>
        <begin position="28"/>
        <end position="96"/>
    </location>
</feature>
<reference evidence="14" key="3">
    <citation type="submission" date="2020-11" db="EMBL/GenBank/DDBJ databases">
        <authorList>
            <person name="Whitehead M."/>
        </authorList>
    </citation>
    <scope>NUCLEOTIDE SEQUENCE</scope>
    <source>
        <strain evidence="14">EGII</strain>
    </source>
</reference>
<dbReference type="Gene3D" id="3.90.370.10">
    <property type="entry name" value="Tissue inhibitor of metalloproteinase-1. Chain B, domain 1"/>
    <property type="match status" value="1"/>
</dbReference>
<comment type="similarity">
    <text evidence="2">Belongs to the protease inhibitor I35 (TIMP) family.</text>
</comment>
<dbReference type="GO" id="GO:0031012">
    <property type="term" value="C:extracellular matrix"/>
    <property type="evidence" value="ECO:0007669"/>
    <property type="project" value="TreeGrafter"/>
</dbReference>
<evidence type="ECO:0000256" key="7">
    <source>
        <dbReference type="ARBA" id="ARBA00022833"/>
    </source>
</evidence>
<sequence length="210" mass="23704">MDVRKYLGLLALMLLSVLAFHSSPVEACSCMPSHPQTHFCEADYVVLVRVMRKSLRLVENSVAYKVQVKKSYKMNEIGQKMLKHGRIITPNSDAMCGVNMNIGKLYVIAGRGQYLNSCSYVKEYVKMSTVERRGFTGTYYKGCKCAIKPCFGNSCLDQSQSAISCKWSPFAKCETDFSACIPTRYRTPEGIIAKCHWRRTPAYKKCMADP</sequence>
<evidence type="ECO:0000256" key="10">
    <source>
        <dbReference type="PIRSR" id="PIRSR601820-1"/>
    </source>
</evidence>
<keyword evidence="4" id="KW-0483">Metalloprotease inhibitor</keyword>
<keyword evidence="6 10" id="KW-0479">Metal-binding</keyword>
<dbReference type="GO" id="GO:0008191">
    <property type="term" value="F:metalloendopeptidase inhibitor activity"/>
    <property type="evidence" value="ECO:0007669"/>
    <property type="project" value="InterPro"/>
</dbReference>
<keyword evidence="15" id="KW-0378">Hydrolase</keyword>
<feature type="disulfide bond" evidence="11">
    <location>
        <begin position="150"/>
        <end position="155"/>
    </location>
</feature>
<dbReference type="GO" id="GO:0006508">
    <property type="term" value="P:proteolysis"/>
    <property type="evidence" value="ECO:0007669"/>
    <property type="project" value="UniProtKB-KW"/>
</dbReference>
<evidence type="ECO:0000259" key="13">
    <source>
        <dbReference type="PROSITE" id="PS50189"/>
    </source>
</evidence>
<organism evidence="15">
    <name type="scientific">Ceratitis capitata</name>
    <name type="common">Mediterranean fruit fly</name>
    <name type="synonym">Tephritis capitata</name>
    <dbReference type="NCBI Taxonomy" id="7213"/>
    <lineage>
        <taxon>Eukaryota</taxon>
        <taxon>Metazoa</taxon>
        <taxon>Ecdysozoa</taxon>
        <taxon>Arthropoda</taxon>
        <taxon>Hexapoda</taxon>
        <taxon>Insecta</taxon>
        <taxon>Pterygota</taxon>
        <taxon>Neoptera</taxon>
        <taxon>Endopterygota</taxon>
        <taxon>Diptera</taxon>
        <taxon>Brachycera</taxon>
        <taxon>Muscomorpha</taxon>
        <taxon>Tephritoidea</taxon>
        <taxon>Tephritidae</taxon>
        <taxon>Ceratitis</taxon>
        <taxon>Ceratitis</taxon>
    </lineage>
</organism>
<feature type="disulfide bond" evidence="11">
    <location>
        <begin position="30"/>
        <end position="118"/>
    </location>
</feature>
<dbReference type="GO" id="GO:0002020">
    <property type="term" value="F:protease binding"/>
    <property type="evidence" value="ECO:0007669"/>
    <property type="project" value="TreeGrafter"/>
</dbReference>
<keyword evidence="3" id="KW-0964">Secreted</keyword>
<name>W8ATY5_CERCA</name>
<dbReference type="PROSITE" id="PS00288">
    <property type="entry name" value="TIMP"/>
    <property type="match status" value="1"/>
</dbReference>
<evidence type="ECO:0000256" key="9">
    <source>
        <dbReference type="ARBA" id="ARBA00023215"/>
    </source>
</evidence>
<evidence type="ECO:0000256" key="3">
    <source>
        <dbReference type="ARBA" id="ARBA00022525"/>
    </source>
</evidence>
<keyword evidence="5" id="KW-0646">Protease inhibitor</keyword>
<feature type="disulfide bond" evidence="11">
    <location>
        <begin position="40"/>
        <end position="143"/>
    </location>
</feature>
<dbReference type="InterPro" id="IPR001820">
    <property type="entry name" value="TIMP"/>
</dbReference>
<dbReference type="EMBL" id="GAMC01018435">
    <property type="protein sequence ID" value="JAB88120.1"/>
    <property type="molecule type" value="mRNA"/>
</dbReference>
<dbReference type="PANTHER" id="PTHR11844">
    <property type="entry name" value="METALLOPROTEASE INHIBITOR"/>
    <property type="match status" value="1"/>
</dbReference>
<dbReference type="PANTHER" id="PTHR11844:SF33">
    <property type="entry name" value="TISSUE INHIBITOR OF METALLOPROTEINASE"/>
    <property type="match status" value="1"/>
</dbReference>
<keyword evidence="12" id="KW-0732">Signal</keyword>
<evidence type="ECO:0000256" key="4">
    <source>
        <dbReference type="ARBA" id="ARBA00022608"/>
    </source>
</evidence>
<proteinExistence type="evidence at transcript level"/>
<feature type="disulfide bond" evidence="11">
    <location>
        <begin position="145"/>
        <end position="195"/>
    </location>
</feature>
<keyword evidence="16" id="KW-1185">Reference proteome</keyword>
<dbReference type="OrthoDB" id="6041373at2759"/>